<dbReference type="RefSeq" id="XP_042638904.1">
    <property type="nucleotide sequence ID" value="XM_042782970.1"/>
</dbReference>
<dbReference type="Proteomes" id="UP000694850">
    <property type="component" value="Unplaced"/>
</dbReference>
<accession>A0AC54ZCS1</accession>
<name>A0AC54ZCS1_ORYAF</name>
<organism evidence="1 2">
    <name type="scientific">Orycteropus afer afer</name>
    <dbReference type="NCBI Taxonomy" id="1230840"/>
    <lineage>
        <taxon>Eukaryota</taxon>
        <taxon>Metazoa</taxon>
        <taxon>Chordata</taxon>
        <taxon>Craniata</taxon>
        <taxon>Vertebrata</taxon>
        <taxon>Euteleostomi</taxon>
        <taxon>Mammalia</taxon>
        <taxon>Eutheria</taxon>
        <taxon>Afrotheria</taxon>
        <taxon>Tubulidentata</taxon>
        <taxon>Orycteropodidae</taxon>
        <taxon>Orycteropus</taxon>
    </lineage>
</organism>
<keyword evidence="1" id="KW-1185">Reference proteome</keyword>
<proteinExistence type="predicted"/>
<evidence type="ECO:0000313" key="2">
    <source>
        <dbReference type="RefSeq" id="XP_042638904.1"/>
    </source>
</evidence>
<sequence length="671" mass="72117">MTTDNKGTSTNVPVSSLSTSLTTATPPTLITSLMPTTGTTETVSVGITSTDAVTTSFNNITSFSISTLAMSSSVSPPNTITTLTDTTSSFISSSHISSTENTVSSVVTTFPTLSPFVTTRTSSAISSLTSTLTKTTPIYVVYSTTPCPESIPITVVSASPTTPCTLSTFPSTPDVDSSPSSTSVRTLLPTHIGISTSMPLEAYPTSRPPSSINTRTTTGTWMSSNSVTTPRIPGITNLPLTAKPSTSLPTDMMTSSKLTSSTPTITKPSETSMTTTQTPSTRTSHMTTSTTTQKTTQSRLTTTPGCSCDNGGTWDQGQCLCPLGFSGDHCQLEDIMCQNGGKWDGLKCVCPSTFHGYICEFPKEQVALDTVDVEVGMEVSVDQEFSPDLNDNTSQAYRDFSTTFQNQIQKIYQNVKGFQGVEILTLRNGSIVVDYLVLLELPFSPQLDSEYEKVKTELKEELQNASKEGTDCSDNHTLCFKPDSVKMNNSSRTELTPEGICRRAVAKGYEDFYFPLVEGKQLRCVTNCTSGLDGAINCNQGQCILERSGPTCRCFSSDTHWFSGPRCEVAIHWRALVGGLAGAAVLLLLLVLGLGCLAARSRSRRGSRLGSESQDGKWADFWNEEVVGTFSNLGFEHDGTVKDENFQIVLENVDTNVTVQIQRPEVAFSSI</sequence>
<protein>
    <submittedName>
        <fullName evidence="2">Mucin-3A</fullName>
    </submittedName>
</protein>
<reference evidence="2" key="1">
    <citation type="submission" date="2025-08" db="UniProtKB">
        <authorList>
            <consortium name="RefSeq"/>
        </authorList>
    </citation>
    <scope>IDENTIFICATION</scope>
</reference>
<evidence type="ECO:0000313" key="1">
    <source>
        <dbReference type="Proteomes" id="UP000694850"/>
    </source>
</evidence>
<gene>
    <name evidence="2" type="primary">MUC3A</name>
</gene>